<feature type="region of interest" description="Disordered" evidence="1">
    <location>
        <begin position="254"/>
        <end position="285"/>
    </location>
</feature>
<feature type="region of interest" description="Disordered" evidence="1">
    <location>
        <begin position="194"/>
        <end position="234"/>
    </location>
</feature>
<accession>A0A8S9TX73</accession>
<evidence type="ECO:0000313" key="3">
    <source>
        <dbReference type="Proteomes" id="UP000704712"/>
    </source>
</evidence>
<gene>
    <name evidence="2" type="ORF">GN958_ATG17806</name>
</gene>
<dbReference type="AlphaFoldDB" id="A0A8S9TX73"/>
<feature type="compositionally biased region" description="Low complexity" evidence="1">
    <location>
        <begin position="218"/>
        <end position="231"/>
    </location>
</feature>
<sequence>MTDEITFTKTKANGTVVKKKVPVFRDRDWKTWLTWVLNLHEFQAFMGYTLDQEDQWEMAEDIQVLLFDESLRFFNEIFREEAEFRPNITILALTQLTARRCPPGTRGVLMDELMQLQKKKGTPVKEYSREFRTLLRIFPFLEHGENEAVPEADIVRMYKMGMPVDWQVELHRVSRGWDLPSMDAQFELIESNERDSEVLRGQRQRQRDQQRRQRQNERSCNNQRPRNNNQGRNDKYCSFCKRNNHNGNECFRDPVSHAYRPRNSGGAQYQPNRNHQTRNFGGGNRNAYNNTNNSSMAAMQGQIAEMAAMMKTLNQRQHDEYAAVQFYDNSLHDTMASTVEMATAPGDCEPQTAKYRNADSSIGQTTHRATSTLKLLAFSNTRTCTHSFRIAETLLYPVMLGKTFMWKEKMVIDFEDGNLKWDGIEIKMTTGRSA</sequence>
<evidence type="ECO:0000313" key="2">
    <source>
        <dbReference type="EMBL" id="KAF4133050.1"/>
    </source>
</evidence>
<comment type="caution">
    <text evidence="2">The sequence shown here is derived from an EMBL/GenBank/DDBJ whole genome shotgun (WGS) entry which is preliminary data.</text>
</comment>
<evidence type="ECO:0000256" key="1">
    <source>
        <dbReference type="SAM" id="MobiDB-lite"/>
    </source>
</evidence>
<dbReference type="Proteomes" id="UP000704712">
    <property type="component" value="Unassembled WGS sequence"/>
</dbReference>
<dbReference type="EMBL" id="JAACNO010002467">
    <property type="protein sequence ID" value="KAF4133050.1"/>
    <property type="molecule type" value="Genomic_DNA"/>
</dbReference>
<protein>
    <recommendedName>
        <fullName evidence="4">Retrotransposon gag domain-containing protein</fullName>
    </recommendedName>
</protein>
<evidence type="ECO:0008006" key="4">
    <source>
        <dbReference type="Google" id="ProtNLM"/>
    </source>
</evidence>
<name>A0A8S9TX73_PHYIN</name>
<proteinExistence type="predicted"/>
<organism evidence="2 3">
    <name type="scientific">Phytophthora infestans</name>
    <name type="common">Potato late blight agent</name>
    <name type="synonym">Botrytis infestans</name>
    <dbReference type="NCBI Taxonomy" id="4787"/>
    <lineage>
        <taxon>Eukaryota</taxon>
        <taxon>Sar</taxon>
        <taxon>Stramenopiles</taxon>
        <taxon>Oomycota</taxon>
        <taxon>Peronosporomycetes</taxon>
        <taxon>Peronosporales</taxon>
        <taxon>Peronosporaceae</taxon>
        <taxon>Phytophthora</taxon>
    </lineage>
</organism>
<feature type="compositionally biased region" description="Polar residues" evidence="1">
    <location>
        <begin position="265"/>
        <end position="279"/>
    </location>
</feature>
<feature type="compositionally biased region" description="Basic and acidic residues" evidence="1">
    <location>
        <begin position="194"/>
        <end position="217"/>
    </location>
</feature>
<reference evidence="2" key="1">
    <citation type="submission" date="2020-03" db="EMBL/GenBank/DDBJ databases">
        <title>Hybrid Assembly of Korean Phytophthora infestans isolates.</title>
        <authorList>
            <person name="Prokchorchik M."/>
            <person name="Lee Y."/>
            <person name="Seo J."/>
            <person name="Cho J.-H."/>
            <person name="Park Y.-E."/>
            <person name="Jang D.-C."/>
            <person name="Im J.-S."/>
            <person name="Choi J.-G."/>
            <person name="Park H.-J."/>
            <person name="Lee G.-B."/>
            <person name="Lee Y.-G."/>
            <person name="Hong S.-Y."/>
            <person name="Cho K."/>
            <person name="Sohn K.H."/>
        </authorList>
    </citation>
    <scope>NUCLEOTIDE SEQUENCE</scope>
    <source>
        <strain evidence="2">KR_2_A2</strain>
    </source>
</reference>